<proteinExistence type="predicted"/>
<organism evidence="1 2">
    <name type="scientific">Frankia nepalensis</name>
    <dbReference type="NCBI Taxonomy" id="1836974"/>
    <lineage>
        <taxon>Bacteria</taxon>
        <taxon>Bacillati</taxon>
        <taxon>Actinomycetota</taxon>
        <taxon>Actinomycetes</taxon>
        <taxon>Frankiales</taxon>
        <taxon>Frankiaceae</taxon>
        <taxon>Frankia</taxon>
    </lineage>
</organism>
<name>A0A937RKD5_9ACTN</name>
<gene>
    <name evidence="1" type="ORF">I7412_12765</name>
</gene>
<keyword evidence="2" id="KW-1185">Reference proteome</keyword>
<dbReference type="EMBL" id="JAEACQ010000166">
    <property type="protein sequence ID" value="MBL7628028.1"/>
    <property type="molecule type" value="Genomic_DNA"/>
</dbReference>
<evidence type="ECO:0000313" key="1">
    <source>
        <dbReference type="EMBL" id="MBL7628028.1"/>
    </source>
</evidence>
<sequence>MATLAGLLDGAVYRDTARQEPGSSAVVLIFDGGPVGSPAGGSWPGPVADGDAVAAAGGGWVPQTGAAAGPDRGITPYQLALWELLHAAPDGAAGARLLDAVRVLAPETVVVLADLVHDRRGGRCSGGS</sequence>
<dbReference type="Proteomes" id="UP000604475">
    <property type="component" value="Unassembled WGS sequence"/>
</dbReference>
<protein>
    <submittedName>
        <fullName evidence="1">Uncharacterized protein</fullName>
    </submittedName>
</protein>
<dbReference type="RefSeq" id="WP_203006125.1">
    <property type="nucleotide sequence ID" value="NZ_JADWYU010000170.1"/>
</dbReference>
<comment type="caution">
    <text evidence="1">The sequence shown here is derived from an EMBL/GenBank/DDBJ whole genome shotgun (WGS) entry which is preliminary data.</text>
</comment>
<evidence type="ECO:0000313" key="2">
    <source>
        <dbReference type="Proteomes" id="UP000604475"/>
    </source>
</evidence>
<accession>A0A937RKD5</accession>
<reference evidence="1" key="1">
    <citation type="submission" date="2020-12" db="EMBL/GenBank/DDBJ databases">
        <title>Genomic characterization of non-nitrogen-fixing Frankia strains.</title>
        <authorList>
            <person name="Carlos-Shanley C."/>
            <person name="Guerra T."/>
            <person name="Hahn D."/>
        </authorList>
    </citation>
    <scope>NUCLEOTIDE SEQUENCE</scope>
    <source>
        <strain evidence="1">CN6</strain>
    </source>
</reference>
<dbReference type="AlphaFoldDB" id="A0A937RKD5"/>